<keyword evidence="3" id="KW-1185">Reference proteome</keyword>
<organism evidence="4">
    <name type="scientific">Onchocerca ochengi</name>
    <name type="common">Filarial nematode worm</name>
    <dbReference type="NCBI Taxonomy" id="42157"/>
    <lineage>
        <taxon>Eukaryota</taxon>
        <taxon>Metazoa</taxon>
        <taxon>Ecdysozoa</taxon>
        <taxon>Nematoda</taxon>
        <taxon>Chromadorea</taxon>
        <taxon>Rhabditida</taxon>
        <taxon>Spirurina</taxon>
        <taxon>Spiruromorpha</taxon>
        <taxon>Filarioidea</taxon>
        <taxon>Onchocercidae</taxon>
        <taxon>Onchocerca</taxon>
    </lineage>
</organism>
<feature type="compositionally biased region" description="Polar residues" evidence="1">
    <location>
        <begin position="129"/>
        <end position="139"/>
    </location>
</feature>
<accession>A0A182ES72</accession>
<proteinExistence type="predicted"/>
<dbReference type="AlphaFoldDB" id="A0A182ES72"/>
<evidence type="ECO:0000313" key="4">
    <source>
        <dbReference type="WBParaSite" id="nOo.2.0.1.t10991-RA"/>
    </source>
</evidence>
<dbReference type="OrthoDB" id="5843479at2759"/>
<gene>
    <name evidence="2" type="ORF">NOO_LOCUS10991</name>
</gene>
<dbReference type="WBParaSite" id="nOo.2.0.1.t10991-RA">
    <property type="protein sequence ID" value="nOo.2.0.1.t10991-RA"/>
    <property type="gene ID" value="nOo.2.0.1.g10991"/>
</dbReference>
<name>A0A182ES72_ONCOC</name>
<reference evidence="4" key="1">
    <citation type="submission" date="2016-06" db="UniProtKB">
        <authorList>
            <consortium name="WormBaseParasite"/>
        </authorList>
    </citation>
    <scope>IDENTIFICATION</scope>
</reference>
<feature type="region of interest" description="Disordered" evidence="1">
    <location>
        <begin position="1"/>
        <end position="20"/>
    </location>
</feature>
<evidence type="ECO:0000313" key="3">
    <source>
        <dbReference type="Proteomes" id="UP000271087"/>
    </source>
</evidence>
<protein>
    <submittedName>
        <fullName evidence="4">BAG domain-containing protein</fullName>
    </submittedName>
</protein>
<sequence>MPNDHSALIPHSSLTSSTSSTSEIDYVQNIKAMLEKSSYQISQDGNSQLQRLINNIDNPEKTKPMKAVSLGELNTVDLNFIIVAILERRIVSCEEKNDLLKRSLKKALKRINELENSLRNMQEHKESVKMSSNLKSSPS</sequence>
<evidence type="ECO:0000313" key="2">
    <source>
        <dbReference type="EMBL" id="VDM94718.1"/>
    </source>
</evidence>
<dbReference type="EMBL" id="UYRW01007031">
    <property type="protein sequence ID" value="VDM94718.1"/>
    <property type="molecule type" value="Genomic_DNA"/>
</dbReference>
<feature type="region of interest" description="Disordered" evidence="1">
    <location>
        <begin position="120"/>
        <end position="139"/>
    </location>
</feature>
<dbReference type="Proteomes" id="UP000271087">
    <property type="component" value="Unassembled WGS sequence"/>
</dbReference>
<evidence type="ECO:0000256" key="1">
    <source>
        <dbReference type="SAM" id="MobiDB-lite"/>
    </source>
</evidence>
<reference evidence="2 3" key="2">
    <citation type="submission" date="2018-08" db="EMBL/GenBank/DDBJ databases">
        <authorList>
            <person name="Laetsch R D."/>
            <person name="Stevens L."/>
            <person name="Kumar S."/>
            <person name="Blaxter L. M."/>
        </authorList>
    </citation>
    <scope>NUCLEOTIDE SEQUENCE [LARGE SCALE GENOMIC DNA]</scope>
</reference>